<evidence type="ECO:0000313" key="2">
    <source>
        <dbReference type="EMBL" id="PWI64760.1"/>
    </source>
</evidence>
<dbReference type="Proteomes" id="UP000245956">
    <property type="component" value="Unassembled WGS sequence"/>
</dbReference>
<proteinExistence type="predicted"/>
<name>A0A2U3DR80_PURLI</name>
<comment type="caution">
    <text evidence="2">The sequence shown here is derived from an EMBL/GenBank/DDBJ whole genome shotgun (WGS) entry which is preliminary data.</text>
</comment>
<feature type="region of interest" description="Disordered" evidence="1">
    <location>
        <begin position="58"/>
        <end position="89"/>
    </location>
</feature>
<evidence type="ECO:0000313" key="3">
    <source>
        <dbReference type="Proteomes" id="UP000245956"/>
    </source>
</evidence>
<accession>A0A2U3DR80</accession>
<gene>
    <name evidence="2" type="ORF">PCL_08555</name>
</gene>
<evidence type="ECO:0000256" key="1">
    <source>
        <dbReference type="SAM" id="MobiDB-lite"/>
    </source>
</evidence>
<sequence>MAQGGPTMVRYLRYPDLVHLTLTPVDFCPQTHGRRESTSPGACLAVTERAAPVAHGRLVASEQHKVPLTPSAREGSGGPPQKDGQRHDKHALGVWGPCLAAAGSGSVSGAPRPSPARSLSATPPVAGPLSGAAVPRGFGSLSPFGRPDGRPVRQSGRGRLLCHAETNAGHGANVLELASGTNACFAGRDALERPWRTRAYRTAESPRRTRHWTPSARPPFPAGPLNLQGTRLRPLGWVCAGALAIAGPAAAAAVEQESATATEDQQDQQRWRLRGDSPKVPSLSLQAQRSQAPQWLQPRILPAKSARPTGPRPQWVGWLARCVVHPTPRGMAWRGVAWAAWRARLGGTHP</sequence>
<protein>
    <submittedName>
        <fullName evidence="2">Uncharacterized protein</fullName>
    </submittedName>
</protein>
<dbReference type="EMBL" id="LCWV01000045">
    <property type="protein sequence ID" value="PWI64760.1"/>
    <property type="molecule type" value="Genomic_DNA"/>
</dbReference>
<reference evidence="2 3" key="1">
    <citation type="journal article" date="2016" name="Front. Microbiol.">
        <title>Genome and transcriptome sequences reveal the specific parasitism of the nematophagous Purpureocillium lilacinum 36-1.</title>
        <authorList>
            <person name="Xie J."/>
            <person name="Li S."/>
            <person name="Mo C."/>
            <person name="Xiao X."/>
            <person name="Peng D."/>
            <person name="Wang G."/>
            <person name="Xiao Y."/>
        </authorList>
    </citation>
    <scope>NUCLEOTIDE SEQUENCE [LARGE SCALE GENOMIC DNA]</scope>
    <source>
        <strain evidence="2 3">36-1</strain>
    </source>
</reference>
<feature type="region of interest" description="Disordered" evidence="1">
    <location>
        <begin position="201"/>
        <end position="222"/>
    </location>
</feature>
<organism evidence="2 3">
    <name type="scientific">Purpureocillium lilacinum</name>
    <name type="common">Paecilomyces lilacinus</name>
    <dbReference type="NCBI Taxonomy" id="33203"/>
    <lineage>
        <taxon>Eukaryota</taxon>
        <taxon>Fungi</taxon>
        <taxon>Dikarya</taxon>
        <taxon>Ascomycota</taxon>
        <taxon>Pezizomycotina</taxon>
        <taxon>Sordariomycetes</taxon>
        <taxon>Hypocreomycetidae</taxon>
        <taxon>Hypocreales</taxon>
        <taxon>Ophiocordycipitaceae</taxon>
        <taxon>Purpureocillium</taxon>
    </lineage>
</organism>
<feature type="region of interest" description="Disordered" evidence="1">
    <location>
        <begin position="104"/>
        <end position="155"/>
    </location>
</feature>
<feature type="compositionally biased region" description="Low complexity" evidence="1">
    <location>
        <begin position="104"/>
        <end position="121"/>
    </location>
</feature>
<dbReference type="AlphaFoldDB" id="A0A2U3DR80"/>